<dbReference type="PIRSF" id="PIRSF002741">
    <property type="entry name" value="MppA"/>
    <property type="match status" value="1"/>
</dbReference>
<dbReference type="EMBL" id="QQRQ01000005">
    <property type="protein sequence ID" value="RFT06962.1"/>
    <property type="molecule type" value="Genomic_DNA"/>
</dbReference>
<reference evidence="6 7" key="1">
    <citation type="submission" date="2018-07" db="EMBL/GenBank/DDBJ databases">
        <title>GABA Modulating Bacteria of the Human Gut Microbiota.</title>
        <authorList>
            <person name="Strandwitz P."/>
            <person name="Kim K.H."/>
            <person name="Terekhova D."/>
            <person name="Liu J.K."/>
            <person name="Sharma A."/>
            <person name="Levering J."/>
            <person name="Mcdonald D."/>
            <person name="Dietrich D."/>
            <person name="Ramadhar T.R."/>
            <person name="Lekbua A."/>
            <person name="Mroue N."/>
            <person name="Liston C."/>
            <person name="Stewart E.J."/>
            <person name="Dubin M.J."/>
            <person name="Zengler K."/>
            <person name="Knight R."/>
            <person name="Gilbert J.A."/>
            <person name="Clardy J."/>
            <person name="Lewis K."/>
        </authorList>
    </citation>
    <scope>NUCLEOTIDE SEQUENCE [LARGE SCALE GENOMIC DNA]</scope>
    <source>
        <strain evidence="6 7">KLE1738</strain>
    </source>
</reference>
<dbReference type="InterPro" id="IPR030678">
    <property type="entry name" value="Peptide/Ni-bd"/>
</dbReference>
<evidence type="ECO:0000256" key="2">
    <source>
        <dbReference type="ARBA" id="ARBA00022448"/>
    </source>
</evidence>
<dbReference type="Gene3D" id="3.10.105.10">
    <property type="entry name" value="Dipeptide-binding Protein, Domain 3"/>
    <property type="match status" value="1"/>
</dbReference>
<dbReference type="Pfam" id="PF00496">
    <property type="entry name" value="SBP_bac_5"/>
    <property type="match status" value="1"/>
</dbReference>
<organism evidence="6 7">
    <name type="scientific">Evtepia gabavorous</name>
    <dbReference type="NCBI Taxonomy" id="2211183"/>
    <lineage>
        <taxon>Bacteria</taxon>
        <taxon>Bacillati</taxon>
        <taxon>Bacillota</taxon>
        <taxon>Clostridia</taxon>
        <taxon>Eubacteriales</taxon>
        <taxon>Evtepia</taxon>
    </lineage>
</organism>
<dbReference type="AlphaFoldDB" id="A0A3E2B4K3"/>
<dbReference type="GO" id="GO:1904680">
    <property type="term" value="F:peptide transmembrane transporter activity"/>
    <property type="evidence" value="ECO:0007669"/>
    <property type="project" value="TreeGrafter"/>
</dbReference>
<comment type="similarity">
    <text evidence="1">Belongs to the bacterial solute-binding protein 5 family.</text>
</comment>
<evidence type="ECO:0000256" key="4">
    <source>
        <dbReference type="SAM" id="SignalP"/>
    </source>
</evidence>
<protein>
    <submittedName>
        <fullName evidence="6">ABC transporter substrate-binding protein</fullName>
    </submittedName>
</protein>
<dbReference type="InterPro" id="IPR000914">
    <property type="entry name" value="SBP_5_dom"/>
</dbReference>
<dbReference type="GeneID" id="97994997"/>
<dbReference type="SUPFAM" id="SSF53850">
    <property type="entry name" value="Periplasmic binding protein-like II"/>
    <property type="match status" value="1"/>
</dbReference>
<dbReference type="OrthoDB" id="9801912at2"/>
<dbReference type="PANTHER" id="PTHR30290:SF9">
    <property type="entry name" value="OLIGOPEPTIDE-BINDING PROTEIN APPA"/>
    <property type="match status" value="1"/>
</dbReference>
<keyword evidence="7" id="KW-1185">Reference proteome</keyword>
<evidence type="ECO:0000313" key="6">
    <source>
        <dbReference type="EMBL" id="RFT06962.1"/>
    </source>
</evidence>
<feature type="chain" id="PRO_5039287943" evidence="4">
    <location>
        <begin position="22"/>
        <end position="520"/>
    </location>
</feature>
<comment type="caution">
    <text evidence="6">The sequence shown here is derived from an EMBL/GenBank/DDBJ whole genome shotgun (WGS) entry which is preliminary data.</text>
</comment>
<dbReference type="Gene3D" id="3.40.190.10">
    <property type="entry name" value="Periplasmic binding protein-like II"/>
    <property type="match status" value="1"/>
</dbReference>
<keyword evidence="2" id="KW-0813">Transport</keyword>
<keyword evidence="3 4" id="KW-0732">Signal</keyword>
<evidence type="ECO:0000256" key="1">
    <source>
        <dbReference type="ARBA" id="ARBA00005695"/>
    </source>
</evidence>
<dbReference type="InterPro" id="IPR039424">
    <property type="entry name" value="SBP_5"/>
</dbReference>
<dbReference type="GO" id="GO:0042597">
    <property type="term" value="C:periplasmic space"/>
    <property type="evidence" value="ECO:0007669"/>
    <property type="project" value="UniProtKB-ARBA"/>
</dbReference>
<dbReference type="GO" id="GO:0043190">
    <property type="term" value="C:ATP-binding cassette (ABC) transporter complex"/>
    <property type="evidence" value="ECO:0007669"/>
    <property type="project" value="InterPro"/>
</dbReference>
<accession>A0A3E2B4K3</accession>
<dbReference type="PROSITE" id="PS51257">
    <property type="entry name" value="PROKAR_LIPOPROTEIN"/>
    <property type="match status" value="1"/>
</dbReference>
<feature type="signal peptide" evidence="4">
    <location>
        <begin position="1"/>
        <end position="21"/>
    </location>
</feature>
<gene>
    <name evidence="6" type="ORF">DV520_04495</name>
</gene>
<evidence type="ECO:0000256" key="3">
    <source>
        <dbReference type="ARBA" id="ARBA00022729"/>
    </source>
</evidence>
<dbReference type="GO" id="GO:0015833">
    <property type="term" value="P:peptide transport"/>
    <property type="evidence" value="ECO:0007669"/>
    <property type="project" value="TreeGrafter"/>
</dbReference>
<feature type="domain" description="Solute-binding protein family 5" evidence="5">
    <location>
        <begin position="91"/>
        <end position="440"/>
    </location>
</feature>
<sequence>MKKRIFALFLSALLLTTVLCACGDEKSEEAGGIGSNGTSSSGEPVTGGELVVGISQDLGDSLDPYQMTAAGTREVLFNVYEGLVKPNVSGEYVPAVASDSTVSEDGLTYTFPLREGVLFHNGEAVTAEDVIYSFETCAETTVDTALAAALSSVEDISAEGSTVTITLSEANPDFLSYVGMVYIVPAAYDQQDTAPVGTGPFQFVSRSVQENLVLEKFGDYWGEKAYLDQVTFKIYEDANALMSALSAESVDMAFHLTIDQVNTVSGGAYKTLEGTMNLVQALYLNNDVEPFDNEKVRQAMCYAVNVEEILNLTGEGHGKKLGSSIYPAFTKYFDESLSDYYTYDVEKAKQLLKEAGYEDGFSMTITVPSNYTPHMNVAEVLVEQLAQVGITATINPVEWETWLSETYMGRDFESTVVGFDAATLSAGALLNRWMSDNENNMINYDNPEYDAIMEKANTTTDDAEQTELYKQAAKLLTETAANVYIQDLADFVLIKSDLDGYQFYPLYVMDLSTVHYVQSV</sequence>
<dbReference type="PANTHER" id="PTHR30290">
    <property type="entry name" value="PERIPLASMIC BINDING COMPONENT OF ABC TRANSPORTER"/>
    <property type="match status" value="1"/>
</dbReference>
<dbReference type="Proteomes" id="UP000260649">
    <property type="component" value="Unassembled WGS sequence"/>
</dbReference>
<proteinExistence type="inferred from homology"/>
<evidence type="ECO:0000313" key="7">
    <source>
        <dbReference type="Proteomes" id="UP000260649"/>
    </source>
</evidence>
<evidence type="ECO:0000259" key="5">
    <source>
        <dbReference type="Pfam" id="PF00496"/>
    </source>
</evidence>
<dbReference type="RefSeq" id="WP_117141928.1">
    <property type="nucleotide sequence ID" value="NZ_CAKXKJ010000004.1"/>
</dbReference>
<name>A0A3E2B4K3_9FIRM</name>